<dbReference type="AlphaFoldDB" id="A0A4Y7KJ14"/>
<keyword evidence="2" id="KW-1185">Reference proteome</keyword>
<reference evidence="1 2" key="1">
    <citation type="journal article" date="2018" name="Science">
        <title>The opium poppy genome and morphinan production.</title>
        <authorList>
            <person name="Guo L."/>
            <person name="Winzer T."/>
            <person name="Yang X."/>
            <person name="Li Y."/>
            <person name="Ning Z."/>
            <person name="He Z."/>
            <person name="Teodor R."/>
            <person name="Lu Y."/>
            <person name="Bowser T.A."/>
            <person name="Graham I.A."/>
            <person name="Ye K."/>
        </authorList>
    </citation>
    <scope>NUCLEOTIDE SEQUENCE [LARGE SCALE GENOMIC DNA]</scope>
    <source>
        <strain evidence="2">cv. HN1</strain>
        <tissue evidence="1">Leaves</tissue>
    </source>
</reference>
<dbReference type="Gramene" id="RZC71875">
    <property type="protein sequence ID" value="RZC71875"/>
    <property type="gene ID" value="C5167_035050"/>
</dbReference>
<evidence type="ECO:0000313" key="2">
    <source>
        <dbReference type="Proteomes" id="UP000316621"/>
    </source>
</evidence>
<evidence type="ECO:0000313" key="1">
    <source>
        <dbReference type="EMBL" id="RZC71875.1"/>
    </source>
</evidence>
<gene>
    <name evidence="1" type="ORF">C5167_035050</name>
</gene>
<dbReference type="EMBL" id="CM010721">
    <property type="protein sequence ID" value="RZC71875.1"/>
    <property type="molecule type" value="Genomic_DNA"/>
</dbReference>
<name>A0A4Y7KJ14_PAPSO</name>
<sequence length="109" mass="11718">MLIHDALKCMNRAWAGLGEALESLSAPKSLEDALITHSGSTTRTPDPGSAICGREDLPKDQFLHILIVNENGLPVPHTTTDQGVGCSVIVGSVHHHPARYHFAGLQLYL</sequence>
<organism evidence="1 2">
    <name type="scientific">Papaver somniferum</name>
    <name type="common">Opium poppy</name>
    <dbReference type="NCBI Taxonomy" id="3469"/>
    <lineage>
        <taxon>Eukaryota</taxon>
        <taxon>Viridiplantae</taxon>
        <taxon>Streptophyta</taxon>
        <taxon>Embryophyta</taxon>
        <taxon>Tracheophyta</taxon>
        <taxon>Spermatophyta</taxon>
        <taxon>Magnoliopsida</taxon>
        <taxon>Ranunculales</taxon>
        <taxon>Papaveraceae</taxon>
        <taxon>Papaveroideae</taxon>
        <taxon>Papaver</taxon>
    </lineage>
</organism>
<dbReference type="Proteomes" id="UP000316621">
    <property type="component" value="Chromosome 7"/>
</dbReference>
<accession>A0A4Y7KJ14</accession>
<protein>
    <submittedName>
        <fullName evidence="1">Uncharacterized protein</fullName>
    </submittedName>
</protein>
<proteinExistence type="predicted"/>